<dbReference type="EMBL" id="JAFMYV010000010">
    <property type="protein sequence ID" value="MBO0938608.1"/>
    <property type="molecule type" value="Genomic_DNA"/>
</dbReference>
<dbReference type="PROSITE" id="PS51904">
    <property type="entry name" value="GLYCOSYL_HYDROL_F25_2"/>
    <property type="match status" value="1"/>
</dbReference>
<sequence>MKTFTLLRFIYGQYKRLIWLGAGLFLLVFLIWRITGSSRRTAADTMHWQFVEGYGIKFPTRYTLHGLDVSRHNRNINWDRVVAMNEGGVRMQFAFIKATEGATLGDPTFAKNWREAKRVGLRRGAYHFYHPTRDPLKQAANFIKRVSLKSGDMAPVLDFEVTNGVADDKIIADLHLFLDAIEAEYNIRPIIYTNPSLYKRFIKPNFDVYPLWIADYSKSDLDRYDADKLYIWQHNKSGWVHGIRGFVDLNTFVMDPDKVNDLCLD</sequence>
<dbReference type="SUPFAM" id="SSF51445">
    <property type="entry name" value="(Trans)glycosidases"/>
    <property type="match status" value="1"/>
</dbReference>
<dbReference type="RefSeq" id="WP_207366145.1">
    <property type="nucleotide sequence ID" value="NZ_JAFMYV010000010.1"/>
</dbReference>
<name>A0A939GIU3_9BACT</name>
<evidence type="ECO:0000256" key="4">
    <source>
        <dbReference type="SAM" id="Phobius"/>
    </source>
</evidence>
<evidence type="ECO:0000256" key="3">
    <source>
        <dbReference type="ARBA" id="ARBA00023295"/>
    </source>
</evidence>
<dbReference type="AlphaFoldDB" id="A0A939GIU3"/>
<keyword evidence="4" id="KW-0812">Transmembrane</keyword>
<dbReference type="SMART" id="SM00641">
    <property type="entry name" value="Glyco_25"/>
    <property type="match status" value="1"/>
</dbReference>
<dbReference type="Pfam" id="PF01183">
    <property type="entry name" value="Glyco_hydro_25"/>
    <property type="match status" value="1"/>
</dbReference>
<keyword evidence="3" id="KW-0326">Glycosidase</keyword>
<evidence type="ECO:0000313" key="6">
    <source>
        <dbReference type="Proteomes" id="UP000664034"/>
    </source>
</evidence>
<comment type="similarity">
    <text evidence="1">Belongs to the glycosyl hydrolase 25 family.</text>
</comment>
<accession>A0A939GIU3</accession>
<organism evidence="5 6">
    <name type="scientific">Fibrella rubiginis</name>
    <dbReference type="NCBI Taxonomy" id="2817060"/>
    <lineage>
        <taxon>Bacteria</taxon>
        <taxon>Pseudomonadati</taxon>
        <taxon>Bacteroidota</taxon>
        <taxon>Cytophagia</taxon>
        <taxon>Cytophagales</taxon>
        <taxon>Spirosomataceae</taxon>
        <taxon>Fibrella</taxon>
    </lineage>
</organism>
<evidence type="ECO:0000256" key="2">
    <source>
        <dbReference type="ARBA" id="ARBA00022801"/>
    </source>
</evidence>
<dbReference type="PANTHER" id="PTHR34135:SF2">
    <property type="entry name" value="LYSOZYME"/>
    <property type="match status" value="1"/>
</dbReference>
<keyword evidence="4" id="KW-0472">Membrane</keyword>
<dbReference type="InterPro" id="IPR002053">
    <property type="entry name" value="Glyco_hydro_25"/>
</dbReference>
<dbReference type="PANTHER" id="PTHR34135">
    <property type="entry name" value="LYSOZYME"/>
    <property type="match status" value="1"/>
</dbReference>
<keyword evidence="2 5" id="KW-0378">Hydrolase</keyword>
<gene>
    <name evidence="5" type="ORF">J2I47_18795</name>
</gene>
<dbReference type="GO" id="GO:0009253">
    <property type="term" value="P:peptidoglycan catabolic process"/>
    <property type="evidence" value="ECO:0007669"/>
    <property type="project" value="InterPro"/>
</dbReference>
<evidence type="ECO:0000256" key="1">
    <source>
        <dbReference type="ARBA" id="ARBA00010646"/>
    </source>
</evidence>
<keyword evidence="4" id="KW-1133">Transmembrane helix</keyword>
<dbReference type="InterPro" id="IPR018077">
    <property type="entry name" value="Glyco_hydro_fam25_subgr"/>
</dbReference>
<reference evidence="5" key="1">
    <citation type="submission" date="2021-03" db="EMBL/GenBank/DDBJ databases">
        <title>Fibrella sp. HMF5335 genome sequencing and assembly.</title>
        <authorList>
            <person name="Kang H."/>
            <person name="Kim H."/>
            <person name="Bae S."/>
            <person name="Joh K."/>
        </authorList>
    </citation>
    <scope>NUCLEOTIDE SEQUENCE</scope>
    <source>
        <strain evidence="5">HMF5335</strain>
    </source>
</reference>
<dbReference type="Gene3D" id="3.20.20.80">
    <property type="entry name" value="Glycosidases"/>
    <property type="match status" value="1"/>
</dbReference>
<protein>
    <submittedName>
        <fullName evidence="5">Glycoside hydrolase</fullName>
    </submittedName>
</protein>
<proteinExistence type="inferred from homology"/>
<dbReference type="GO" id="GO:0016052">
    <property type="term" value="P:carbohydrate catabolic process"/>
    <property type="evidence" value="ECO:0007669"/>
    <property type="project" value="TreeGrafter"/>
</dbReference>
<keyword evidence="6" id="KW-1185">Reference proteome</keyword>
<dbReference type="GO" id="GO:0016998">
    <property type="term" value="P:cell wall macromolecule catabolic process"/>
    <property type="evidence" value="ECO:0007669"/>
    <property type="project" value="InterPro"/>
</dbReference>
<dbReference type="InterPro" id="IPR017853">
    <property type="entry name" value="GH"/>
</dbReference>
<dbReference type="Proteomes" id="UP000664034">
    <property type="component" value="Unassembled WGS sequence"/>
</dbReference>
<dbReference type="GO" id="GO:0003796">
    <property type="term" value="F:lysozyme activity"/>
    <property type="evidence" value="ECO:0007669"/>
    <property type="project" value="InterPro"/>
</dbReference>
<evidence type="ECO:0000313" key="5">
    <source>
        <dbReference type="EMBL" id="MBO0938608.1"/>
    </source>
</evidence>
<feature type="transmembrane region" description="Helical" evidence="4">
    <location>
        <begin position="17"/>
        <end position="35"/>
    </location>
</feature>
<comment type="caution">
    <text evidence="5">The sequence shown here is derived from an EMBL/GenBank/DDBJ whole genome shotgun (WGS) entry which is preliminary data.</text>
</comment>